<dbReference type="InterPro" id="IPR014017">
    <property type="entry name" value="DNA_helicase_UvrD-like_C"/>
</dbReference>
<comment type="caution">
    <text evidence="17">The sequence shown here is derived from an EMBL/GenBank/DDBJ whole genome shotgun (WGS) entry which is preliminary data.</text>
</comment>
<evidence type="ECO:0000256" key="3">
    <source>
        <dbReference type="ARBA" id="ARBA00022763"/>
    </source>
</evidence>
<dbReference type="GO" id="GO:0033202">
    <property type="term" value="C:DNA helicase complex"/>
    <property type="evidence" value="ECO:0007669"/>
    <property type="project" value="TreeGrafter"/>
</dbReference>
<evidence type="ECO:0000256" key="6">
    <source>
        <dbReference type="ARBA" id="ARBA00022839"/>
    </source>
</evidence>
<dbReference type="InterPro" id="IPR000212">
    <property type="entry name" value="DNA_helicase_UvrD/REP"/>
</dbReference>
<dbReference type="PROSITE" id="PS51198">
    <property type="entry name" value="UVRD_HELICASE_ATP_BIND"/>
    <property type="match status" value="1"/>
</dbReference>
<evidence type="ECO:0000256" key="2">
    <source>
        <dbReference type="ARBA" id="ARBA00022741"/>
    </source>
</evidence>
<evidence type="ECO:0000259" key="16">
    <source>
        <dbReference type="PROSITE" id="PS51217"/>
    </source>
</evidence>
<dbReference type="GO" id="GO:0043138">
    <property type="term" value="F:3'-5' DNA helicase activity"/>
    <property type="evidence" value="ECO:0007669"/>
    <property type="project" value="UniProtKB-EC"/>
</dbReference>
<dbReference type="InterPro" id="IPR011604">
    <property type="entry name" value="PDDEXK-like_dom_sf"/>
</dbReference>
<dbReference type="Pfam" id="PF12705">
    <property type="entry name" value="PDDEXK_1"/>
    <property type="match status" value="1"/>
</dbReference>
<keyword evidence="8" id="KW-0238">DNA-binding</keyword>
<dbReference type="EMBL" id="JQAZ01000002">
    <property type="protein sequence ID" value="KRN32636.1"/>
    <property type="molecule type" value="Genomic_DNA"/>
</dbReference>
<keyword evidence="5 14" id="KW-0347">Helicase</keyword>
<keyword evidence="1" id="KW-0540">Nuclease</keyword>
<evidence type="ECO:0000256" key="12">
    <source>
        <dbReference type="ARBA" id="ARBA00034808"/>
    </source>
</evidence>
<dbReference type="Gene3D" id="3.40.50.300">
    <property type="entry name" value="P-loop containing nucleotide triphosphate hydrolases"/>
    <property type="match status" value="3"/>
</dbReference>
<feature type="binding site" evidence="14">
    <location>
        <begin position="5"/>
        <end position="12"/>
    </location>
    <ligand>
        <name>ATP</name>
        <dbReference type="ChEBI" id="CHEBI:30616"/>
    </ligand>
</feature>
<dbReference type="GO" id="GO:0004527">
    <property type="term" value="F:exonuclease activity"/>
    <property type="evidence" value="ECO:0007669"/>
    <property type="project" value="UniProtKB-KW"/>
</dbReference>
<dbReference type="Pfam" id="PF13361">
    <property type="entry name" value="UvrD_C"/>
    <property type="match status" value="1"/>
</dbReference>
<evidence type="ECO:0000256" key="5">
    <source>
        <dbReference type="ARBA" id="ARBA00022806"/>
    </source>
</evidence>
<evidence type="ECO:0000256" key="11">
    <source>
        <dbReference type="ARBA" id="ARBA00034617"/>
    </source>
</evidence>
<dbReference type="PANTHER" id="PTHR11070:SF48">
    <property type="entry name" value="ATP-DEPENDENT HELICASE_NUCLEASE SUBUNIT A"/>
    <property type="match status" value="1"/>
</dbReference>
<evidence type="ECO:0000313" key="17">
    <source>
        <dbReference type="EMBL" id="KRN28954.1"/>
    </source>
</evidence>
<dbReference type="SUPFAM" id="SSF52540">
    <property type="entry name" value="P-loop containing nucleoside triphosphate hydrolases"/>
    <property type="match status" value="1"/>
</dbReference>
<evidence type="ECO:0000256" key="14">
    <source>
        <dbReference type="PROSITE-ProRule" id="PRU00560"/>
    </source>
</evidence>
<evidence type="ECO:0000313" key="20">
    <source>
        <dbReference type="Proteomes" id="UP000051751"/>
    </source>
</evidence>
<reference evidence="19 20" key="1">
    <citation type="journal article" date="2015" name="Genome Announc.">
        <title>Expanding the biotechnology potential of lactobacilli through comparative genomics of 213 strains and associated genera.</title>
        <authorList>
            <person name="Sun Z."/>
            <person name="Harris H.M."/>
            <person name="McCann A."/>
            <person name="Guo C."/>
            <person name="Argimon S."/>
            <person name="Zhang W."/>
            <person name="Yang X."/>
            <person name="Jeffery I.B."/>
            <person name="Cooney J.C."/>
            <person name="Kagawa T.F."/>
            <person name="Liu W."/>
            <person name="Song Y."/>
            <person name="Salvetti E."/>
            <person name="Wrobel A."/>
            <person name="Rasinkangas P."/>
            <person name="Parkhill J."/>
            <person name="Rea M.C."/>
            <person name="O'Sullivan O."/>
            <person name="Ritari J."/>
            <person name="Douillard F.P."/>
            <person name="Paul Ross R."/>
            <person name="Yang R."/>
            <person name="Briner A.E."/>
            <person name="Felis G.E."/>
            <person name="de Vos W.M."/>
            <person name="Barrangou R."/>
            <person name="Klaenhammer T.R."/>
            <person name="Caufield P.W."/>
            <person name="Cui Y."/>
            <person name="Zhang H."/>
            <person name="O'Toole P.W."/>
        </authorList>
    </citation>
    <scope>NUCLEOTIDE SEQUENCE [LARGE SCALE GENOMIC DNA]</scope>
    <source>
        <strain evidence="17 20">ATCC BAA-66</strain>
        <strain evidence="18 19">DSM 13344</strain>
    </source>
</reference>
<sequence length="1264" mass="142715">MLVAAAAGSGKTQVLVERIIREIAPQKNPSQQINIDQLLVVTFTNAAAKEMREKIQQKIHEQINQTKGDAHRHWVEQLNRLAVADITTMDAFSLKFVRQNAYLLPQVDPGFRVLADDTERTLLRLEAWQQLCEKRYADAEFQTLSNNFSNDRDDNGLQEAVAKVYTMADVHPDSKAWLDKLPDSYLIDKEHFDDSVFATESRAAAAQKLGAAADLAKAALKTDIAQSEDHQHLKAVLEADQKTLTDLQALFMHSKKWSELRAELLDIEYGKLTSKLEVDGVKISKDISLDKKEDPRSAYKKIVADLQMSLFAYPEAQVIALTAKAHHLVEGLVKVVQQFAKQYQTLKTQRRVADYSDIEHDAVQLLEVPTSNLLAMTQAHYKEVLVDEYQDTNQLQEQLLHLIATTKAENHLFMVGDDKQSIYGFRLAEPGLFQGKRRNFWEWQPGQEPDQEAALYPQQPNKNVSEVVALDDNFRATKENDQFVNMLFGQLMSTDLGGGDYLKQGQLHYGAKWFDERYAATTDKPILSSEPEIDLFANDKSNDAVDNVDRYKAEAYLVAKQIKLWMGKLPDSTRHQIWDSEQKTYRDLKYEDITLLTRTKSNNVAIMEIFKQMGIPISVADAPNFFKTTEVQVMMSLLTIIDNPDQDIPLVAVLRSPMYGLTSDELASIRLEDRKASFYTALTAFVAHHQGESSELMDKLSRFTVDLSTFRDLAIQNQLVTLIWTIYNRTGYLDYVGGMPGGAQRQANLHALYQRANDYEQTSFKGLFQFIKFIQKMQDQDNDLTAAATVSDEDVVKLMTIHGSKGLQFPVVFVMNLTKGLNTWDTSADVLLNDQGKGIHIGIDYVDPKYNIKLETPQKMLLQDSIHAKNWAEEMRVLYVALTRSEQKLVLVGAVNNDDDETLAHWQGQDTGHQPVLPLQLRQNAKTYFDWIIPALMRQKDFPRADDAAPVQAIDGLPTAAFTFRTFDAENLNLDKDGQWDYERGHNAEQLDQRAAAVQPDQVADYDQIRCLLEDDYPDSKLASNPTITPAYQSVSDFKALGNGNPGDPTDNEMADGSDSYQHVNERFDEPAFTLGDDSNGASATEIGTATHLLFKQIPLQDQAPTPTEFETLLQTDVAQDLITTAAGKQIDLASVAAFYQQEPIHAALWGGTQPHRVEREYSFSMLRPDRGAHNAPVLIHGTIDGFIELADKIILFDYKTDRIKPDESRADYTAEMWQRYGGQLGLYKEALTSLLHNGKPIEEYLYFVAAQQLSPLPQELRSL</sequence>
<dbReference type="InterPro" id="IPR038726">
    <property type="entry name" value="PDDEXK_AddAB-type"/>
</dbReference>
<dbReference type="Gene3D" id="3.90.320.10">
    <property type="match status" value="1"/>
</dbReference>
<dbReference type="GO" id="GO:0003677">
    <property type="term" value="F:DNA binding"/>
    <property type="evidence" value="ECO:0007669"/>
    <property type="project" value="UniProtKB-KW"/>
</dbReference>
<dbReference type="PROSITE" id="PS51217">
    <property type="entry name" value="UVRD_HELICASE_CTER"/>
    <property type="match status" value="1"/>
</dbReference>
<dbReference type="PATRIC" id="fig|81857.3.peg.1172"/>
<dbReference type="GO" id="GO:0005524">
    <property type="term" value="F:ATP binding"/>
    <property type="evidence" value="ECO:0007669"/>
    <property type="project" value="UniProtKB-UniRule"/>
</dbReference>
<dbReference type="SUPFAM" id="SSF52980">
    <property type="entry name" value="Restriction endonuclease-like"/>
    <property type="match status" value="1"/>
</dbReference>
<evidence type="ECO:0000256" key="10">
    <source>
        <dbReference type="ARBA" id="ARBA00023235"/>
    </source>
</evidence>
<dbReference type="Gene3D" id="1.10.274.50">
    <property type="match status" value="1"/>
</dbReference>
<dbReference type="AlphaFoldDB" id="A0A0R2FUP0"/>
<gene>
    <name evidence="17" type="ORF">IV38_GL001166</name>
    <name evidence="18" type="ORF">IV40_GL000687</name>
</gene>
<accession>A0A0R2FUP0</accession>
<evidence type="ECO:0000256" key="1">
    <source>
        <dbReference type="ARBA" id="ARBA00022722"/>
    </source>
</evidence>
<keyword evidence="4 14" id="KW-0378">Hydrolase</keyword>
<dbReference type="STRING" id="81857.IV38_GL001166"/>
<keyword evidence="6" id="KW-0269">Exonuclease</keyword>
<dbReference type="GO" id="GO:0005829">
    <property type="term" value="C:cytosol"/>
    <property type="evidence" value="ECO:0007669"/>
    <property type="project" value="TreeGrafter"/>
</dbReference>
<keyword evidence="9" id="KW-0234">DNA repair</keyword>
<evidence type="ECO:0000256" key="8">
    <source>
        <dbReference type="ARBA" id="ARBA00023125"/>
    </source>
</evidence>
<dbReference type="Proteomes" id="UP000051751">
    <property type="component" value="Unassembled WGS sequence"/>
</dbReference>
<dbReference type="GO" id="GO:0000725">
    <property type="term" value="P:recombinational repair"/>
    <property type="evidence" value="ECO:0007669"/>
    <property type="project" value="TreeGrafter"/>
</dbReference>
<dbReference type="PANTHER" id="PTHR11070">
    <property type="entry name" value="UVRD / RECB / PCRA DNA HELICASE FAMILY MEMBER"/>
    <property type="match status" value="1"/>
</dbReference>
<feature type="domain" description="UvrD-like helicase ATP-binding" evidence="15">
    <location>
        <begin position="1"/>
        <end position="477"/>
    </location>
</feature>
<dbReference type="GO" id="GO:0006302">
    <property type="term" value="P:double-strand break repair"/>
    <property type="evidence" value="ECO:0007669"/>
    <property type="project" value="InterPro"/>
</dbReference>
<evidence type="ECO:0000256" key="7">
    <source>
        <dbReference type="ARBA" id="ARBA00022840"/>
    </source>
</evidence>
<keyword evidence="19" id="KW-1185">Reference proteome</keyword>
<proteinExistence type="predicted"/>
<evidence type="ECO:0000313" key="18">
    <source>
        <dbReference type="EMBL" id="KRN32636.1"/>
    </source>
</evidence>
<dbReference type="InterPro" id="IPR011335">
    <property type="entry name" value="Restrct_endonuc-II-like"/>
</dbReference>
<comment type="catalytic activity">
    <reaction evidence="13">
        <text>ATP + H2O = ADP + phosphate + H(+)</text>
        <dbReference type="Rhea" id="RHEA:13065"/>
        <dbReference type="ChEBI" id="CHEBI:15377"/>
        <dbReference type="ChEBI" id="CHEBI:15378"/>
        <dbReference type="ChEBI" id="CHEBI:30616"/>
        <dbReference type="ChEBI" id="CHEBI:43474"/>
        <dbReference type="ChEBI" id="CHEBI:456216"/>
        <dbReference type="EC" id="5.6.2.4"/>
    </reaction>
</comment>
<dbReference type="InterPro" id="IPR014152">
    <property type="entry name" value="AddA"/>
</dbReference>
<dbReference type="EC" id="5.6.2.4" evidence="12"/>
<keyword evidence="7 14" id="KW-0067">ATP-binding</keyword>
<evidence type="ECO:0000256" key="4">
    <source>
        <dbReference type="ARBA" id="ARBA00022801"/>
    </source>
</evidence>
<keyword evidence="10" id="KW-0413">Isomerase</keyword>
<protein>
    <recommendedName>
        <fullName evidence="12">DNA 3'-5' helicase</fullName>
        <ecNumber evidence="12">5.6.2.4</ecNumber>
    </recommendedName>
</protein>
<comment type="catalytic activity">
    <reaction evidence="11">
        <text>Couples ATP hydrolysis with the unwinding of duplex DNA by translocating in the 3'-5' direction.</text>
        <dbReference type="EC" id="5.6.2.4"/>
    </reaction>
</comment>
<organism evidence="17 20">
    <name type="scientific">Lactobacillus selangorensis</name>
    <dbReference type="NCBI Taxonomy" id="81857"/>
    <lineage>
        <taxon>Bacteria</taxon>
        <taxon>Bacillati</taxon>
        <taxon>Bacillota</taxon>
        <taxon>Bacilli</taxon>
        <taxon>Lactobacillales</taxon>
        <taxon>Lactobacillaceae</taxon>
        <taxon>Lactobacillus</taxon>
    </lineage>
</organism>
<evidence type="ECO:0000313" key="19">
    <source>
        <dbReference type="Proteomes" id="UP000051645"/>
    </source>
</evidence>
<name>A0A0R2FUP0_9LACO</name>
<evidence type="ECO:0000259" key="15">
    <source>
        <dbReference type="PROSITE" id="PS51198"/>
    </source>
</evidence>
<dbReference type="Proteomes" id="UP000051645">
    <property type="component" value="Unassembled WGS sequence"/>
</dbReference>
<evidence type="ECO:0000256" key="13">
    <source>
        <dbReference type="ARBA" id="ARBA00048988"/>
    </source>
</evidence>
<dbReference type="EMBL" id="JQAT01000002">
    <property type="protein sequence ID" value="KRN28954.1"/>
    <property type="molecule type" value="Genomic_DNA"/>
</dbReference>
<dbReference type="Pfam" id="PF00580">
    <property type="entry name" value="UvrD-helicase"/>
    <property type="match status" value="1"/>
</dbReference>
<feature type="domain" description="UvrD-like helicase C-terminal" evidence="16">
    <location>
        <begin position="514"/>
        <end position="806"/>
    </location>
</feature>
<dbReference type="InterPro" id="IPR014016">
    <property type="entry name" value="UvrD-like_ATP-bd"/>
</dbReference>
<dbReference type="NCBIfam" id="TIGR02785">
    <property type="entry name" value="addA_Gpos"/>
    <property type="match status" value="1"/>
</dbReference>
<dbReference type="Gene3D" id="1.10.486.10">
    <property type="entry name" value="PCRA, domain 4"/>
    <property type="match status" value="1"/>
</dbReference>
<keyword evidence="3" id="KW-0227">DNA damage</keyword>
<evidence type="ECO:0000256" key="9">
    <source>
        <dbReference type="ARBA" id="ARBA00023204"/>
    </source>
</evidence>
<keyword evidence="2 14" id="KW-0547">Nucleotide-binding</keyword>
<dbReference type="InterPro" id="IPR027417">
    <property type="entry name" value="P-loop_NTPase"/>
</dbReference>